<dbReference type="AlphaFoldDB" id="A0ABD2BGG7"/>
<organism evidence="1 2">
    <name type="scientific">Vespula squamosa</name>
    <name type="common">Southern yellow jacket</name>
    <name type="synonym">Wasp</name>
    <dbReference type="NCBI Taxonomy" id="30214"/>
    <lineage>
        <taxon>Eukaryota</taxon>
        <taxon>Metazoa</taxon>
        <taxon>Ecdysozoa</taxon>
        <taxon>Arthropoda</taxon>
        <taxon>Hexapoda</taxon>
        <taxon>Insecta</taxon>
        <taxon>Pterygota</taxon>
        <taxon>Neoptera</taxon>
        <taxon>Endopterygota</taxon>
        <taxon>Hymenoptera</taxon>
        <taxon>Apocrita</taxon>
        <taxon>Aculeata</taxon>
        <taxon>Vespoidea</taxon>
        <taxon>Vespidae</taxon>
        <taxon>Vespinae</taxon>
        <taxon>Vespula</taxon>
    </lineage>
</organism>
<evidence type="ECO:0000313" key="1">
    <source>
        <dbReference type="EMBL" id="KAL2731848.1"/>
    </source>
</evidence>
<comment type="caution">
    <text evidence="1">The sequence shown here is derived from an EMBL/GenBank/DDBJ whole genome shotgun (WGS) entry which is preliminary data.</text>
</comment>
<accession>A0ABD2BGG7</accession>
<protein>
    <submittedName>
        <fullName evidence="1">Uncharacterized protein</fullName>
    </submittedName>
</protein>
<gene>
    <name evidence="1" type="ORF">V1478_004536</name>
</gene>
<proteinExistence type="predicted"/>
<name>A0ABD2BGG7_VESSQ</name>
<evidence type="ECO:0000313" key="2">
    <source>
        <dbReference type="Proteomes" id="UP001607302"/>
    </source>
</evidence>
<reference evidence="1 2" key="1">
    <citation type="journal article" date="2024" name="Ann. Entomol. Soc. Am.">
        <title>Genomic analyses of the southern and eastern yellowjacket wasps (Hymenoptera: Vespidae) reveal evolutionary signatures of social life.</title>
        <authorList>
            <person name="Catto M.A."/>
            <person name="Caine P.B."/>
            <person name="Orr S.E."/>
            <person name="Hunt B.G."/>
            <person name="Goodisman M.A.D."/>
        </authorList>
    </citation>
    <scope>NUCLEOTIDE SEQUENCE [LARGE SCALE GENOMIC DNA]</scope>
    <source>
        <strain evidence="1">233</strain>
        <tissue evidence="1">Head and thorax</tissue>
    </source>
</reference>
<sequence length="155" mass="17046">METKKKTTNSKRVLSTATWLMKINRCVLPKTKNDLNAEIKSKTYSIDSDGNLKSSSTRYPISVPKEKSISLDSRTISEIEITSLETVGIPQNTAGSPVSGLIKVFSGSTAGTTGTPGISKRTWVSREEPESVEVSQTNRKFLRPDATQGLRIYTY</sequence>
<dbReference type="EMBL" id="JAUDFV010000102">
    <property type="protein sequence ID" value="KAL2731848.1"/>
    <property type="molecule type" value="Genomic_DNA"/>
</dbReference>
<dbReference type="Proteomes" id="UP001607302">
    <property type="component" value="Unassembled WGS sequence"/>
</dbReference>
<keyword evidence="2" id="KW-1185">Reference proteome</keyword>